<evidence type="ECO:0000313" key="2">
    <source>
        <dbReference type="Proteomes" id="UP000830401"/>
    </source>
</evidence>
<sequence length="218" mass="23846">MNLLCTRRQKITRLVGLVLAGLLFYGCEEWLPEWENHPPTVHEESADVVYDWYKLIGQIQLRTSPQPNVIANNRSFGYIGVGLYEAVQPGLKGAVSLSSTLYQMPTMPKPERNRGYVWGASANAALASLSKQLLVGLTQADRARLDSLETAYQARFSAQNPAAVVARSQAFGQAVATAIYNWSTTDNFSISSDGYVLPVFPGAWVPTPPPMPTRSGPS</sequence>
<organism evidence="1 2">
    <name type="scientific">Hymenobacter volaticus</name>
    <dbReference type="NCBI Taxonomy" id="2932254"/>
    <lineage>
        <taxon>Bacteria</taxon>
        <taxon>Pseudomonadati</taxon>
        <taxon>Bacteroidota</taxon>
        <taxon>Cytophagia</taxon>
        <taxon>Cytophagales</taxon>
        <taxon>Hymenobacteraceae</taxon>
        <taxon>Hymenobacter</taxon>
    </lineage>
</organism>
<keyword evidence="2" id="KW-1185">Reference proteome</keyword>
<accession>A0ABY4GDD4</accession>
<geneLocation type="plasmid" evidence="1 2">
    <name>unnamed2</name>
</geneLocation>
<gene>
    <name evidence="1" type="ORF">MUN86_25335</name>
</gene>
<keyword evidence="1" id="KW-0614">Plasmid</keyword>
<dbReference type="EMBL" id="CP095063">
    <property type="protein sequence ID" value="UOQ68801.1"/>
    <property type="molecule type" value="Genomic_DNA"/>
</dbReference>
<dbReference type="Gene3D" id="1.10.606.20">
    <property type="match status" value="1"/>
</dbReference>
<dbReference type="Proteomes" id="UP000830401">
    <property type="component" value="Plasmid unnamed2"/>
</dbReference>
<protein>
    <submittedName>
        <fullName evidence="1">Uncharacterized protein</fullName>
    </submittedName>
</protein>
<dbReference type="RefSeq" id="WP_245126356.1">
    <property type="nucleotide sequence ID" value="NZ_CP095063.1"/>
</dbReference>
<evidence type="ECO:0000313" key="1">
    <source>
        <dbReference type="EMBL" id="UOQ68801.1"/>
    </source>
</evidence>
<reference evidence="1" key="1">
    <citation type="submission" date="2022-04" db="EMBL/GenBank/DDBJ databases">
        <title>Hymenobacter sp. isolated from the air.</title>
        <authorList>
            <person name="Won M."/>
            <person name="Lee C.-M."/>
            <person name="Woen H.-Y."/>
            <person name="Kwon S.-W."/>
        </authorList>
    </citation>
    <scope>NUCLEOTIDE SEQUENCE</scope>
    <source>
        <strain evidence="1">5420S-77</strain>
        <plasmid evidence="1">unnamed2</plasmid>
    </source>
</reference>
<name>A0ABY4GDD4_9BACT</name>
<dbReference type="PROSITE" id="PS51257">
    <property type="entry name" value="PROKAR_LIPOPROTEIN"/>
    <property type="match status" value="1"/>
</dbReference>
<proteinExistence type="predicted"/>